<feature type="domain" description="SCP" evidence="2">
    <location>
        <begin position="113"/>
        <end position="218"/>
    </location>
</feature>
<reference evidence="3" key="4">
    <citation type="submission" date="2024-05" db="EMBL/GenBank/DDBJ databases">
        <authorList>
            <person name="Sun Q."/>
            <person name="Zhou Y."/>
        </authorList>
    </citation>
    <scope>NUCLEOTIDE SEQUENCE</scope>
    <source>
        <strain evidence="3">CGMCC 1.18437</strain>
    </source>
</reference>
<dbReference type="PRINTS" id="PR01217">
    <property type="entry name" value="PRICHEXTENSN"/>
</dbReference>
<evidence type="ECO:0000313" key="4">
    <source>
        <dbReference type="EMBL" id="MBB5378183.1"/>
    </source>
</evidence>
<comment type="caution">
    <text evidence="4">The sequence shown here is derived from an EMBL/GenBank/DDBJ whole genome shotgun (WGS) entry which is preliminary data.</text>
</comment>
<organism evidence="4 5">
    <name type="scientific">Deinococcus metalli</name>
    <dbReference type="NCBI Taxonomy" id="1141878"/>
    <lineage>
        <taxon>Bacteria</taxon>
        <taxon>Thermotogati</taxon>
        <taxon>Deinococcota</taxon>
        <taxon>Deinococci</taxon>
        <taxon>Deinococcales</taxon>
        <taxon>Deinococcaceae</taxon>
        <taxon>Deinococcus</taxon>
    </lineage>
</organism>
<proteinExistence type="predicted"/>
<dbReference type="AlphaFoldDB" id="A0A7W8NSN9"/>
<gene>
    <name evidence="3" type="ORF">GCM10017781_36220</name>
    <name evidence="4" type="ORF">HNQ07_003684</name>
</gene>
<dbReference type="RefSeq" id="WP_184114443.1">
    <property type="nucleotide sequence ID" value="NZ_BNAJ01000011.1"/>
</dbReference>
<dbReference type="Pfam" id="PF00188">
    <property type="entry name" value="CAP"/>
    <property type="match status" value="1"/>
</dbReference>
<dbReference type="Proteomes" id="UP000539473">
    <property type="component" value="Unassembled WGS sequence"/>
</dbReference>
<dbReference type="Proteomes" id="UP000619376">
    <property type="component" value="Unassembled WGS sequence"/>
</dbReference>
<dbReference type="EMBL" id="JACHFK010000011">
    <property type="protein sequence ID" value="MBB5378183.1"/>
    <property type="molecule type" value="Genomic_DNA"/>
</dbReference>
<reference evidence="4 5" key="3">
    <citation type="submission" date="2020-08" db="EMBL/GenBank/DDBJ databases">
        <title>Genomic Encyclopedia of Type Strains, Phase IV (KMG-IV): sequencing the most valuable type-strain genomes for metagenomic binning, comparative biology and taxonomic classification.</title>
        <authorList>
            <person name="Goeker M."/>
        </authorList>
    </citation>
    <scope>NUCLEOTIDE SEQUENCE [LARGE SCALE GENOMIC DNA]</scope>
    <source>
        <strain evidence="4 5">DSM 27521</strain>
    </source>
</reference>
<evidence type="ECO:0000259" key="2">
    <source>
        <dbReference type="Pfam" id="PF00188"/>
    </source>
</evidence>
<feature type="region of interest" description="Disordered" evidence="1">
    <location>
        <begin position="38"/>
        <end position="112"/>
    </location>
</feature>
<feature type="compositionally biased region" description="Low complexity" evidence="1">
    <location>
        <begin position="103"/>
        <end position="112"/>
    </location>
</feature>
<evidence type="ECO:0000256" key="1">
    <source>
        <dbReference type="SAM" id="MobiDB-lite"/>
    </source>
</evidence>
<evidence type="ECO:0000313" key="3">
    <source>
        <dbReference type="EMBL" id="GHF56654.1"/>
    </source>
</evidence>
<feature type="compositionally biased region" description="Low complexity" evidence="1">
    <location>
        <begin position="86"/>
        <end position="96"/>
    </location>
</feature>
<protein>
    <recommendedName>
        <fullName evidence="2">SCP domain-containing protein</fullName>
    </recommendedName>
</protein>
<name>A0A7W8NSN9_9DEIO</name>
<reference evidence="3" key="1">
    <citation type="journal article" date="2014" name="Int. J. Syst. Evol. Microbiol.">
        <title>Complete genome of a new Firmicutes species belonging to the dominant human colonic microbiota ('Ruminococcus bicirculans') reveals two chromosomes and a selective capacity to utilize plant glucans.</title>
        <authorList>
            <consortium name="NISC Comparative Sequencing Program"/>
            <person name="Wegmann U."/>
            <person name="Louis P."/>
            <person name="Goesmann A."/>
            <person name="Henrissat B."/>
            <person name="Duncan S.H."/>
            <person name="Flint H.J."/>
        </authorList>
    </citation>
    <scope>NUCLEOTIDE SEQUENCE</scope>
    <source>
        <strain evidence="3">CGMCC 1.18437</strain>
    </source>
</reference>
<dbReference type="InterPro" id="IPR014044">
    <property type="entry name" value="CAP_dom"/>
</dbReference>
<accession>A0A7W8NSN9</accession>
<keyword evidence="6" id="KW-1185">Reference proteome</keyword>
<reference evidence="6" key="2">
    <citation type="journal article" date="2019" name="Int. J. Syst. Evol. Microbiol.">
        <title>The Global Catalogue of Microorganisms (GCM) 10K type strain sequencing project: providing services to taxonomists for standard genome sequencing and annotation.</title>
        <authorList>
            <consortium name="The Broad Institute Genomics Platform"/>
            <consortium name="The Broad Institute Genome Sequencing Center for Infectious Disease"/>
            <person name="Wu L."/>
            <person name="Ma J."/>
        </authorList>
    </citation>
    <scope>NUCLEOTIDE SEQUENCE [LARGE SCALE GENOMIC DNA]</scope>
    <source>
        <strain evidence="6">CGMCC 1.18437</strain>
    </source>
</reference>
<evidence type="ECO:0000313" key="5">
    <source>
        <dbReference type="Proteomes" id="UP000539473"/>
    </source>
</evidence>
<evidence type="ECO:0000313" key="6">
    <source>
        <dbReference type="Proteomes" id="UP000619376"/>
    </source>
</evidence>
<sequence length="360" mass="37385">MIRRALLALLLFAVLFGLGVWGLWAGGWLPWQQAAPPPPPPVALPAPAPTSPLPLPPARVPSAPAPVPTPPDILPAPDSVTRTLPVDDAPVPASPVQRPPASRPAGPAPSGSVNAVRALAGLPTVSRVPAWDTQCAAHAGYLVRADRAEHREDPASPYRSAAGEACAPGHYYVSSRRDSGLERAVTYWATGAFHLPQLIDPRLTRVALGRAQDGRGSVRAAAVLDVRRGLGGRGAYPVRFPAPGQVSPYRTAATSEWPDPTASCAGYAPPVGAPIALLLGPGARVRSAALKVNGRAVAACVLTPQRVRGVSEADARVGRNVLAAQGAAVLLPRRPLPAGAQVRVSFATDAGRVGWTFRIR</sequence>
<dbReference type="EMBL" id="BNAJ01000011">
    <property type="protein sequence ID" value="GHF56654.1"/>
    <property type="molecule type" value="Genomic_DNA"/>
</dbReference>
<feature type="compositionally biased region" description="Pro residues" evidence="1">
    <location>
        <begin position="38"/>
        <end position="74"/>
    </location>
</feature>